<evidence type="ECO:0000256" key="1">
    <source>
        <dbReference type="ARBA" id="ARBA00004651"/>
    </source>
</evidence>
<dbReference type="GO" id="GO:0005886">
    <property type="term" value="C:plasma membrane"/>
    <property type="evidence" value="ECO:0007669"/>
    <property type="project" value="UniProtKB-SubCell"/>
</dbReference>
<sequence>MQPVVVWGLAYIVGLLLTAIPMGGAIVLGCGVISAIVALKKSRKYARIFAIAGCVGLLAGIYLQFRTPQPSQIDVSRFVPQEKQEVTISGKVAALPKLTQSGKLQVWFDVAAVGEQKAEGKLYVTLPEIEGKDLFPGQAIAITGNLYKPKPKMNPGGFDFQKYLAQEGSFAGLSGKSIRLLDLNQKPEWGWWMVQKQIVRSQTEQLGQAEGAIVAAMVIGGQVVDIPFDVKEAFSKIGLSHALAASGFQVTLILGVLLALTRRLPKVIQISCCGAGLICFAGLTGLQPSVMRAVLMGFAILISLAFERKVKPLQSLLIVAIILLIWNPLWIWSLSFQFSFLATLGLLITVPALSKRLDWLPTVIVPAIAVPISALLWTLPLQLFSFGIVSPYCILANLLTTVLISFISLGGIVSAGVSFVLPAITKFASPILYYPTHWLIELVKFFCQLPGNSIAVGTISTGLLITLYALICTPWLFPKFRRQWWAFLLVGMNLVFIPAWYTRSNLLQITALSAGAKPVIVVQDHGRVGLINSGQAEAVKFKVLPFLRKEGINHIDWAIAASPAMSDGWKALLEAMPIRALYDFSGKKQQVISLNVVEQLAQRSGKYVSITPGQKIESGTIKIQFLSVEPTIVQIAIAQQRWLWLRDAPNVSQSQALGSALVGNEILWWSGRQLHPKLIEKLQPKTAIAYSKTIHPETLTQLQQNRVQIYQTEADGALQWTKNQGFQTSLKVDESDGSFL</sequence>
<feature type="transmembrane region" description="Helical" evidence="6">
    <location>
        <begin position="484"/>
        <end position="501"/>
    </location>
</feature>
<dbReference type="PANTHER" id="PTHR30619:SF1">
    <property type="entry name" value="RECOMBINATION PROTEIN 2"/>
    <property type="match status" value="1"/>
</dbReference>
<evidence type="ECO:0000313" key="9">
    <source>
        <dbReference type="EMBL" id="BAY53376.1"/>
    </source>
</evidence>
<dbReference type="Gene3D" id="3.60.15.10">
    <property type="entry name" value="Ribonuclease Z/Hydroxyacylglutathione hydrolase-like"/>
    <property type="match status" value="1"/>
</dbReference>
<evidence type="ECO:0000256" key="4">
    <source>
        <dbReference type="ARBA" id="ARBA00022989"/>
    </source>
</evidence>
<reference evidence="9 10" key="1">
    <citation type="submission" date="2017-06" db="EMBL/GenBank/DDBJ databases">
        <title>Genome sequencing of cyanobaciteial culture collection at National Institute for Environmental Studies (NIES).</title>
        <authorList>
            <person name="Hirose Y."/>
            <person name="Shimura Y."/>
            <person name="Fujisawa T."/>
            <person name="Nakamura Y."/>
            <person name="Kawachi M."/>
        </authorList>
    </citation>
    <scope>NUCLEOTIDE SEQUENCE [LARGE SCALE GENOMIC DNA]</scope>
    <source>
        <strain evidence="9 10">NIES-2135</strain>
    </source>
</reference>
<evidence type="ECO:0000256" key="2">
    <source>
        <dbReference type="ARBA" id="ARBA00022475"/>
    </source>
</evidence>
<accession>A0A1Z4J9E6</accession>
<keyword evidence="5 6" id="KW-0472">Membrane</keyword>
<feature type="domain" description="ComEC/Rec2-related protein" evidence="7">
    <location>
        <begin position="221"/>
        <end position="476"/>
    </location>
</feature>
<dbReference type="Pfam" id="PF13567">
    <property type="entry name" value="DUF4131"/>
    <property type="match status" value="1"/>
</dbReference>
<feature type="transmembrane region" description="Helical" evidence="6">
    <location>
        <begin position="454"/>
        <end position="477"/>
    </location>
</feature>
<evidence type="ECO:0000313" key="10">
    <source>
        <dbReference type="Proteomes" id="UP000217895"/>
    </source>
</evidence>
<evidence type="ECO:0000256" key="6">
    <source>
        <dbReference type="SAM" id="Phobius"/>
    </source>
</evidence>
<keyword evidence="3 6" id="KW-0812">Transmembrane</keyword>
<feature type="domain" description="DUF4131" evidence="8">
    <location>
        <begin position="25"/>
        <end position="180"/>
    </location>
</feature>
<organism evidence="9 10">
    <name type="scientific">Leptolyngbya boryana NIES-2135</name>
    <dbReference type="NCBI Taxonomy" id="1973484"/>
    <lineage>
        <taxon>Bacteria</taxon>
        <taxon>Bacillati</taxon>
        <taxon>Cyanobacteriota</taxon>
        <taxon>Cyanophyceae</taxon>
        <taxon>Leptolyngbyales</taxon>
        <taxon>Leptolyngbyaceae</taxon>
        <taxon>Leptolyngbya group</taxon>
        <taxon>Leptolyngbya</taxon>
    </lineage>
</organism>
<dbReference type="InterPro" id="IPR004477">
    <property type="entry name" value="ComEC_N"/>
</dbReference>
<feature type="transmembrane region" description="Helical" evidence="6">
    <location>
        <begin position="411"/>
        <end position="434"/>
    </location>
</feature>
<name>A0A1Z4J9E6_LEPBY</name>
<evidence type="ECO:0000256" key="5">
    <source>
        <dbReference type="ARBA" id="ARBA00023136"/>
    </source>
</evidence>
<protein>
    <submittedName>
        <fullName evidence="9">ComEC/Rec2-related protein</fullName>
    </submittedName>
</protein>
<dbReference type="InterPro" id="IPR036866">
    <property type="entry name" value="RibonucZ/Hydroxyglut_hydro"/>
</dbReference>
<feature type="transmembrane region" description="Helical" evidence="6">
    <location>
        <begin position="313"/>
        <end position="330"/>
    </location>
</feature>
<dbReference type="NCBIfam" id="TIGR00360">
    <property type="entry name" value="ComEC_N-term"/>
    <property type="match status" value="1"/>
</dbReference>
<evidence type="ECO:0000259" key="7">
    <source>
        <dbReference type="Pfam" id="PF03772"/>
    </source>
</evidence>
<dbReference type="EMBL" id="AP018203">
    <property type="protein sequence ID" value="BAY53376.1"/>
    <property type="molecule type" value="Genomic_DNA"/>
</dbReference>
<feature type="transmembrane region" description="Helical" evidence="6">
    <location>
        <begin position="239"/>
        <end position="260"/>
    </location>
</feature>
<dbReference type="PANTHER" id="PTHR30619">
    <property type="entry name" value="DNA INTERNALIZATION/COMPETENCE PROTEIN COMEC/REC2"/>
    <property type="match status" value="1"/>
</dbReference>
<feature type="transmembrane region" description="Helical" evidence="6">
    <location>
        <begin position="267"/>
        <end position="283"/>
    </location>
</feature>
<dbReference type="InterPro" id="IPR052159">
    <property type="entry name" value="Competence_DNA_uptake"/>
</dbReference>
<keyword evidence="10" id="KW-1185">Reference proteome</keyword>
<feature type="transmembrane region" description="Helical" evidence="6">
    <location>
        <begin position="46"/>
        <end position="65"/>
    </location>
</feature>
<dbReference type="AlphaFoldDB" id="A0A1Z4J9E6"/>
<feature type="transmembrane region" description="Helical" evidence="6">
    <location>
        <begin position="6"/>
        <end position="39"/>
    </location>
</feature>
<feature type="transmembrane region" description="Helical" evidence="6">
    <location>
        <begin position="289"/>
        <end position="306"/>
    </location>
</feature>
<dbReference type="Proteomes" id="UP000217895">
    <property type="component" value="Chromosome"/>
</dbReference>
<dbReference type="InterPro" id="IPR025405">
    <property type="entry name" value="DUF4131"/>
</dbReference>
<comment type="subcellular location">
    <subcellularLocation>
        <location evidence="1">Cell membrane</location>
        <topology evidence="1">Multi-pass membrane protein</topology>
    </subcellularLocation>
</comment>
<proteinExistence type="predicted"/>
<gene>
    <name evidence="9" type="ORF">NIES2135_01800</name>
</gene>
<keyword evidence="4 6" id="KW-1133">Transmembrane helix</keyword>
<dbReference type="Pfam" id="PF03772">
    <property type="entry name" value="Competence"/>
    <property type="match status" value="1"/>
</dbReference>
<evidence type="ECO:0000256" key="3">
    <source>
        <dbReference type="ARBA" id="ARBA00022692"/>
    </source>
</evidence>
<keyword evidence="2" id="KW-1003">Cell membrane</keyword>
<evidence type="ECO:0000259" key="8">
    <source>
        <dbReference type="Pfam" id="PF13567"/>
    </source>
</evidence>